<evidence type="ECO:0008006" key="6">
    <source>
        <dbReference type="Google" id="ProtNLM"/>
    </source>
</evidence>
<organism evidence="4 5">
    <name type="scientific">Lactuca virosa</name>
    <dbReference type="NCBI Taxonomy" id="75947"/>
    <lineage>
        <taxon>Eukaryota</taxon>
        <taxon>Viridiplantae</taxon>
        <taxon>Streptophyta</taxon>
        <taxon>Embryophyta</taxon>
        <taxon>Tracheophyta</taxon>
        <taxon>Spermatophyta</taxon>
        <taxon>Magnoliopsida</taxon>
        <taxon>eudicotyledons</taxon>
        <taxon>Gunneridae</taxon>
        <taxon>Pentapetalae</taxon>
        <taxon>asterids</taxon>
        <taxon>campanulids</taxon>
        <taxon>Asterales</taxon>
        <taxon>Asteraceae</taxon>
        <taxon>Cichorioideae</taxon>
        <taxon>Cichorieae</taxon>
        <taxon>Lactucinae</taxon>
        <taxon>Lactuca</taxon>
    </lineage>
</organism>
<evidence type="ECO:0000313" key="5">
    <source>
        <dbReference type="Proteomes" id="UP001157418"/>
    </source>
</evidence>
<dbReference type="GO" id="GO:0005524">
    <property type="term" value="F:ATP binding"/>
    <property type="evidence" value="ECO:0007669"/>
    <property type="project" value="UniProtKB-KW"/>
</dbReference>
<dbReference type="SUPFAM" id="SSF52540">
    <property type="entry name" value="P-loop containing nucleoside triphosphate hydrolases"/>
    <property type="match status" value="1"/>
</dbReference>
<evidence type="ECO:0000256" key="3">
    <source>
        <dbReference type="ARBA" id="ARBA00022840"/>
    </source>
</evidence>
<evidence type="ECO:0000256" key="1">
    <source>
        <dbReference type="ARBA" id="ARBA00022705"/>
    </source>
</evidence>
<dbReference type="GO" id="GO:0005634">
    <property type="term" value="C:nucleus"/>
    <property type="evidence" value="ECO:0007669"/>
    <property type="project" value="TreeGrafter"/>
</dbReference>
<dbReference type="AlphaFoldDB" id="A0AAU9MIE5"/>
<dbReference type="PANTHER" id="PTHR11669">
    <property type="entry name" value="REPLICATION FACTOR C / DNA POLYMERASE III GAMMA-TAU SUBUNIT"/>
    <property type="match status" value="1"/>
</dbReference>
<proteinExistence type="predicted"/>
<dbReference type="GO" id="GO:0005663">
    <property type="term" value="C:DNA replication factor C complex"/>
    <property type="evidence" value="ECO:0007669"/>
    <property type="project" value="TreeGrafter"/>
</dbReference>
<dbReference type="GO" id="GO:0006261">
    <property type="term" value="P:DNA-templated DNA replication"/>
    <property type="evidence" value="ECO:0007669"/>
    <property type="project" value="TreeGrafter"/>
</dbReference>
<protein>
    <recommendedName>
        <fullName evidence="6">Pentatricopeptide repeat-containing protein</fullName>
    </recommendedName>
</protein>
<keyword evidence="3" id="KW-0067">ATP-binding</keyword>
<dbReference type="GO" id="GO:0006281">
    <property type="term" value="P:DNA repair"/>
    <property type="evidence" value="ECO:0007669"/>
    <property type="project" value="TreeGrafter"/>
</dbReference>
<name>A0AAU9MIE5_9ASTR</name>
<keyword evidence="1" id="KW-0235">DNA replication</keyword>
<accession>A0AAU9MIE5</accession>
<comment type="caution">
    <text evidence="4">The sequence shown here is derived from an EMBL/GenBank/DDBJ whole genome shotgun (WGS) entry which is preliminary data.</text>
</comment>
<keyword evidence="5" id="KW-1185">Reference proteome</keyword>
<dbReference type="PANTHER" id="PTHR11669:SF20">
    <property type="entry name" value="REPLICATION FACTOR C SUBUNIT 4"/>
    <property type="match status" value="1"/>
</dbReference>
<evidence type="ECO:0000313" key="4">
    <source>
        <dbReference type="EMBL" id="CAH1423934.1"/>
    </source>
</evidence>
<evidence type="ECO:0000256" key="2">
    <source>
        <dbReference type="ARBA" id="ARBA00022741"/>
    </source>
</evidence>
<dbReference type="Gene3D" id="1.10.8.60">
    <property type="match status" value="1"/>
</dbReference>
<dbReference type="Proteomes" id="UP001157418">
    <property type="component" value="Unassembled WGS sequence"/>
</dbReference>
<dbReference type="GO" id="GO:0003689">
    <property type="term" value="F:DNA clamp loader activity"/>
    <property type="evidence" value="ECO:0007669"/>
    <property type="project" value="TreeGrafter"/>
</dbReference>
<gene>
    <name evidence="4" type="ORF">LVIROSA_LOCUS11184</name>
</gene>
<reference evidence="4 5" key="1">
    <citation type="submission" date="2022-01" db="EMBL/GenBank/DDBJ databases">
        <authorList>
            <person name="Xiong W."/>
            <person name="Schranz E."/>
        </authorList>
    </citation>
    <scope>NUCLEOTIDE SEQUENCE [LARGE SCALE GENOMIC DNA]</scope>
</reference>
<dbReference type="InterPro" id="IPR050238">
    <property type="entry name" value="DNA_Rep/Repair_Clamp_Loader"/>
</dbReference>
<dbReference type="InterPro" id="IPR027417">
    <property type="entry name" value="P-loop_NTPase"/>
</dbReference>
<sequence length="115" mass="13060">METYSKVKRFLFICKLISRIIELLGSRCAKFRFKPLLEENMSTRVLHICNEEGLNLDLEALSLLILSCISQGDLRGAIILLQEMCLLSEGTMETNILVQHTRSRGIVKSDKMKAS</sequence>
<dbReference type="EMBL" id="CAKMRJ010001190">
    <property type="protein sequence ID" value="CAH1423934.1"/>
    <property type="molecule type" value="Genomic_DNA"/>
</dbReference>
<keyword evidence="2" id="KW-0547">Nucleotide-binding</keyword>